<name>A0A183UHL5_TOXCA</name>
<organism evidence="4 5">
    <name type="scientific">Toxocara canis</name>
    <name type="common">Canine roundworm</name>
    <dbReference type="NCBI Taxonomy" id="6265"/>
    <lineage>
        <taxon>Eukaryota</taxon>
        <taxon>Metazoa</taxon>
        <taxon>Ecdysozoa</taxon>
        <taxon>Nematoda</taxon>
        <taxon>Chromadorea</taxon>
        <taxon>Rhabditida</taxon>
        <taxon>Spirurina</taxon>
        <taxon>Ascaridomorpha</taxon>
        <taxon>Ascaridoidea</taxon>
        <taxon>Toxocaridae</taxon>
        <taxon>Toxocara</taxon>
    </lineage>
</organism>
<dbReference type="EMBL" id="UYWY01019799">
    <property type="protein sequence ID" value="VDM39306.1"/>
    <property type="molecule type" value="Genomic_DNA"/>
</dbReference>
<protein>
    <submittedName>
        <fullName evidence="5">CX domain-containing protein</fullName>
    </submittedName>
</protein>
<dbReference type="Pfam" id="PF01705">
    <property type="entry name" value="CX"/>
    <property type="match status" value="1"/>
</dbReference>
<accession>A0A183UHL5</accession>
<feature type="signal peptide" evidence="1">
    <location>
        <begin position="1"/>
        <end position="18"/>
    </location>
</feature>
<feature type="chain" id="PRO_5044553184" evidence="1">
    <location>
        <begin position="19"/>
        <end position="273"/>
    </location>
</feature>
<feature type="domain" description="CX" evidence="2">
    <location>
        <begin position="139"/>
        <end position="190"/>
    </location>
</feature>
<reference evidence="3 4" key="2">
    <citation type="submission" date="2018-11" db="EMBL/GenBank/DDBJ databases">
        <authorList>
            <consortium name="Pathogen Informatics"/>
        </authorList>
    </citation>
    <scope>NUCLEOTIDE SEQUENCE [LARGE SCALE GENOMIC DNA]</scope>
</reference>
<reference evidence="5" key="1">
    <citation type="submission" date="2016-06" db="UniProtKB">
        <authorList>
            <consortium name="WormBaseParasite"/>
        </authorList>
    </citation>
    <scope>IDENTIFICATION</scope>
</reference>
<evidence type="ECO:0000313" key="3">
    <source>
        <dbReference type="EMBL" id="VDM39306.1"/>
    </source>
</evidence>
<evidence type="ECO:0000313" key="5">
    <source>
        <dbReference type="WBParaSite" id="TCNE_0000798501-mRNA-1"/>
    </source>
</evidence>
<dbReference type="WBParaSite" id="TCNE_0000798501-mRNA-1">
    <property type="protein sequence ID" value="TCNE_0000798501-mRNA-1"/>
    <property type="gene ID" value="TCNE_0000798501"/>
</dbReference>
<evidence type="ECO:0000313" key="4">
    <source>
        <dbReference type="Proteomes" id="UP000050794"/>
    </source>
</evidence>
<evidence type="ECO:0000259" key="2">
    <source>
        <dbReference type="Pfam" id="PF01705"/>
    </source>
</evidence>
<sequence length="273" mass="31022">MLAGLVAIMLMMEHTSHTTEICSSSFPNRETTLLLENIVQQYAHEQTFVDYSTRMHATRKVITEATLLRINTRQLYLESKSVVGECTFRFETKRFSRVPVYVQEFVALSSPATDSSDFRRIDDDSQIDFGGSTYSLKQLIETKSNERVCAYQLSDEDTLRRTVRLTSEQPPSAIYFLCPRSSKCCQLKCESNSTNSPKRPLASSARRSTDFTTTSNVDSYKERLGHFFYYSRNVYLTSIYLLTGVVHHNQLGSKCRIQKNGHPTAAGGSRRLG</sequence>
<evidence type="ECO:0000256" key="1">
    <source>
        <dbReference type="SAM" id="SignalP"/>
    </source>
</evidence>
<keyword evidence="4" id="KW-1185">Reference proteome</keyword>
<gene>
    <name evidence="3" type="ORF">TCNE_LOCUS7985</name>
</gene>
<proteinExistence type="predicted"/>
<dbReference type="InterPro" id="IPR002619">
    <property type="entry name" value="CX"/>
</dbReference>
<dbReference type="Proteomes" id="UP000050794">
    <property type="component" value="Unassembled WGS sequence"/>
</dbReference>
<dbReference type="AlphaFoldDB" id="A0A183UHL5"/>
<keyword evidence="1" id="KW-0732">Signal</keyword>